<accession>F5YD65</accession>
<dbReference type="InterPro" id="IPR003439">
    <property type="entry name" value="ABC_transporter-like_ATP-bd"/>
</dbReference>
<comment type="similarity">
    <text evidence="1">Belongs to the ABC transporter superfamily.</text>
</comment>
<dbReference type="InterPro" id="IPR003593">
    <property type="entry name" value="AAA+_ATPase"/>
</dbReference>
<dbReference type="EMBL" id="CP001841">
    <property type="protein sequence ID" value="AEF80301.1"/>
    <property type="molecule type" value="Genomic_DNA"/>
</dbReference>
<dbReference type="OrthoDB" id="9775135at2"/>
<dbReference type="Gene3D" id="3.40.50.300">
    <property type="entry name" value="P-loop containing nucleotide triphosphate hydrolases"/>
    <property type="match status" value="1"/>
</dbReference>
<dbReference type="HOGENOM" id="CLU_000604_1_2_12"/>
<evidence type="ECO:0000256" key="5">
    <source>
        <dbReference type="ARBA" id="ARBA00022840"/>
    </source>
</evidence>
<evidence type="ECO:0000256" key="1">
    <source>
        <dbReference type="ARBA" id="ARBA00005417"/>
    </source>
</evidence>
<reference evidence="8" key="1">
    <citation type="submission" date="2009-12" db="EMBL/GenBank/DDBJ databases">
        <title>Complete sequence of Treponema azotonutricium strain ZAS-9.</title>
        <authorList>
            <person name="Tetu S.G."/>
            <person name="Matson E."/>
            <person name="Ren Q."/>
            <person name="Seshadri R."/>
            <person name="Elbourne L."/>
            <person name="Hassan K.A."/>
            <person name="Durkin A."/>
            <person name="Radune D."/>
            <person name="Mohamoud Y."/>
            <person name="Shay R."/>
            <person name="Jin S."/>
            <person name="Zhang X."/>
            <person name="Lucey K."/>
            <person name="Ballor N.R."/>
            <person name="Ottesen E."/>
            <person name="Rosenthal R."/>
            <person name="Allen A."/>
            <person name="Leadbetter J.R."/>
            <person name="Paulsen I.T."/>
        </authorList>
    </citation>
    <scope>NUCLEOTIDE SEQUENCE [LARGE SCALE GENOMIC DNA]</scope>
    <source>
        <strain evidence="8">ATCC BAA-888 / DSM 13862 / ZAS-9</strain>
    </source>
</reference>
<name>F5YD65_LEAAZ</name>
<protein>
    <submittedName>
        <fullName evidence="7">ABC transporter, ATP-binding protein</fullName>
    </submittedName>
</protein>
<dbReference type="FunCoup" id="F5YD65">
    <property type="interactions" value="365"/>
</dbReference>
<gene>
    <name evidence="7" type="ordered locus">TREAZ_2748</name>
</gene>
<dbReference type="Proteomes" id="UP000009222">
    <property type="component" value="Chromosome"/>
</dbReference>
<keyword evidence="3" id="KW-0536">Nodulation</keyword>
<keyword evidence="8" id="KW-1185">Reference proteome</keyword>
<dbReference type="GO" id="GO:0016887">
    <property type="term" value="F:ATP hydrolysis activity"/>
    <property type="evidence" value="ECO:0007669"/>
    <property type="project" value="InterPro"/>
</dbReference>
<keyword evidence="4" id="KW-0547">Nucleotide-binding</keyword>
<keyword evidence="2" id="KW-0813">Transport</keyword>
<sequence length="314" mass="34378">MIEVTNLVRRYGPHTAVDHASFKIEKGEIVGFLGPNGAGKSTTMNILTGYLSSTEGAVKVDGMDILEYPTEIKKKIGYLPENPPLYPDMTVKEYLSFAGDIKKIPAKEKKGRMDRVMGITGISDVSGRLIKNLSKGYKQRVGLAQAMIGDPEVLILDEPTAGLDPKQILEIRDLIIELGKDHTIILSSHILPEVSAVCKRVLIINRGAIVADDTPENLAKRILGGSHILLRLDGSQDAVSSALGTIPQIRNLEWKESQESGTCEVVAEAGEEADIRRDIFHALSTANIPILLMRSQDLSLEEIFLNLTTREAKE</sequence>
<evidence type="ECO:0000256" key="4">
    <source>
        <dbReference type="ARBA" id="ARBA00022741"/>
    </source>
</evidence>
<dbReference type="PANTHER" id="PTHR42711">
    <property type="entry name" value="ABC TRANSPORTER ATP-BINDING PROTEIN"/>
    <property type="match status" value="1"/>
</dbReference>
<dbReference type="GO" id="GO:0005524">
    <property type="term" value="F:ATP binding"/>
    <property type="evidence" value="ECO:0007669"/>
    <property type="project" value="UniProtKB-KW"/>
</dbReference>
<evidence type="ECO:0000313" key="8">
    <source>
        <dbReference type="Proteomes" id="UP000009222"/>
    </source>
</evidence>
<dbReference type="RefSeq" id="WP_015712786.1">
    <property type="nucleotide sequence ID" value="NC_015577.1"/>
</dbReference>
<dbReference type="InterPro" id="IPR027417">
    <property type="entry name" value="P-loop_NTPase"/>
</dbReference>
<dbReference type="SUPFAM" id="SSF52540">
    <property type="entry name" value="P-loop containing nucleoside triphosphate hydrolases"/>
    <property type="match status" value="1"/>
</dbReference>
<evidence type="ECO:0000259" key="6">
    <source>
        <dbReference type="PROSITE" id="PS50893"/>
    </source>
</evidence>
<evidence type="ECO:0000256" key="3">
    <source>
        <dbReference type="ARBA" id="ARBA00022458"/>
    </source>
</evidence>
<dbReference type="InParanoid" id="F5YD65"/>
<dbReference type="PROSITE" id="PS50893">
    <property type="entry name" value="ABC_TRANSPORTER_2"/>
    <property type="match status" value="1"/>
</dbReference>
<dbReference type="InterPro" id="IPR050763">
    <property type="entry name" value="ABC_transporter_ATP-binding"/>
</dbReference>
<keyword evidence="5 7" id="KW-0067">ATP-binding</keyword>
<dbReference type="CDD" id="cd03230">
    <property type="entry name" value="ABC_DR_subfamily_A"/>
    <property type="match status" value="1"/>
</dbReference>
<dbReference type="PANTHER" id="PTHR42711:SF5">
    <property type="entry name" value="ABC TRANSPORTER ATP-BINDING PROTEIN NATA"/>
    <property type="match status" value="1"/>
</dbReference>
<proteinExistence type="inferred from homology"/>
<dbReference type="Pfam" id="PF00005">
    <property type="entry name" value="ABC_tran"/>
    <property type="match status" value="1"/>
</dbReference>
<reference evidence="7 8" key="2">
    <citation type="journal article" date="2011" name="ISME J.">
        <title>RNA-seq reveals cooperative metabolic interactions between two termite-gut spirochete species in co-culture.</title>
        <authorList>
            <person name="Rosenthal A.Z."/>
            <person name="Matson E.G."/>
            <person name="Eldar A."/>
            <person name="Leadbetter J.R."/>
        </authorList>
    </citation>
    <scope>NUCLEOTIDE SEQUENCE [LARGE SCALE GENOMIC DNA]</scope>
    <source>
        <strain evidence="8">ATCC BAA-888 / DSM 13862 / ZAS-9</strain>
    </source>
</reference>
<evidence type="ECO:0000313" key="7">
    <source>
        <dbReference type="EMBL" id="AEF80301.1"/>
    </source>
</evidence>
<dbReference type="KEGG" id="taz:TREAZ_2748"/>
<dbReference type="eggNOG" id="COG1131">
    <property type="taxonomic scope" value="Bacteria"/>
</dbReference>
<dbReference type="AlphaFoldDB" id="F5YD65"/>
<dbReference type="STRING" id="545695.TREAZ_2748"/>
<feature type="domain" description="ABC transporter" evidence="6">
    <location>
        <begin position="2"/>
        <end position="231"/>
    </location>
</feature>
<dbReference type="SMART" id="SM00382">
    <property type="entry name" value="AAA"/>
    <property type="match status" value="1"/>
</dbReference>
<organism evidence="7 8">
    <name type="scientific">Leadbettera azotonutricia (strain ATCC BAA-888 / DSM 13862 / ZAS-9)</name>
    <name type="common">Treponema azotonutricium</name>
    <dbReference type="NCBI Taxonomy" id="545695"/>
    <lineage>
        <taxon>Bacteria</taxon>
        <taxon>Pseudomonadati</taxon>
        <taxon>Spirochaetota</taxon>
        <taxon>Spirochaetia</taxon>
        <taxon>Spirochaetales</taxon>
        <taxon>Breznakiellaceae</taxon>
        <taxon>Leadbettera</taxon>
    </lineage>
</organism>
<evidence type="ECO:0000256" key="2">
    <source>
        <dbReference type="ARBA" id="ARBA00022448"/>
    </source>
</evidence>